<dbReference type="RefSeq" id="WP_066761117.1">
    <property type="nucleotide sequence ID" value="NZ_BMIO01000005.1"/>
</dbReference>
<organism evidence="12 13">
    <name type="scientific">Croceicoccus pelagius</name>
    <dbReference type="NCBI Taxonomy" id="1703341"/>
    <lineage>
        <taxon>Bacteria</taxon>
        <taxon>Pseudomonadati</taxon>
        <taxon>Pseudomonadota</taxon>
        <taxon>Alphaproteobacteria</taxon>
        <taxon>Sphingomonadales</taxon>
        <taxon>Erythrobacteraceae</taxon>
        <taxon>Croceicoccus</taxon>
    </lineage>
</organism>
<sequence>MSAADATAASDTDQPKSNLRVGMFALGIAVAMLGLGYASVPLYRMFCQVTGLGGTTQRVDEAQAASIEVAAGKTITVRFDANTDPGLPWEFRPERPKQKVTIGQRDMATFVARNDSDKPITGTATFNVTPTQAGVYFNKIQCFCFTEQTLKPGQEMRMPVLFYIDPEYLNDPDTKDVGAVTLSYTFYESADS</sequence>
<dbReference type="GO" id="GO:0005886">
    <property type="term" value="C:plasma membrane"/>
    <property type="evidence" value="ECO:0007669"/>
    <property type="project" value="UniProtKB-SubCell"/>
</dbReference>
<evidence type="ECO:0000256" key="9">
    <source>
        <dbReference type="ARBA" id="ARBA00023136"/>
    </source>
</evidence>
<evidence type="ECO:0000256" key="11">
    <source>
        <dbReference type="SAM" id="Phobius"/>
    </source>
</evidence>
<protein>
    <recommendedName>
        <fullName evidence="4 10">Cytochrome c oxidase assembly protein CtaG</fullName>
    </recommendedName>
</protein>
<comment type="function">
    <text evidence="1 10">Exerts its effect at some terminal stage of cytochrome c oxidase synthesis, probably by being involved in the insertion of the copper B into subunit I.</text>
</comment>
<feature type="topological domain" description="Cytoplasmic" evidence="10">
    <location>
        <begin position="1"/>
        <end position="16"/>
    </location>
</feature>
<dbReference type="InterPro" id="IPR023471">
    <property type="entry name" value="CtaG/Cox11_dom_sf"/>
</dbReference>
<evidence type="ECO:0000256" key="5">
    <source>
        <dbReference type="ARBA" id="ARBA00022692"/>
    </source>
</evidence>
<keyword evidence="13" id="KW-1185">Reference proteome</keyword>
<comment type="similarity">
    <text evidence="3 10">Belongs to the COX11/CtaG family.</text>
</comment>
<gene>
    <name evidence="10 12" type="primary">ctaG</name>
    <name evidence="12" type="ORF">GCM10010989_19220</name>
</gene>
<evidence type="ECO:0000256" key="2">
    <source>
        <dbReference type="ARBA" id="ARBA00004382"/>
    </source>
</evidence>
<keyword evidence="10" id="KW-1003">Cell membrane</keyword>
<comment type="subcellular location">
    <subcellularLocation>
        <location evidence="2 10">Cell inner membrane</location>
        <topology evidence="2 10">Single-pass type II membrane protein</topology>
        <orientation evidence="2 10">Periplasmic side</orientation>
    </subcellularLocation>
</comment>
<evidence type="ECO:0000256" key="4">
    <source>
        <dbReference type="ARBA" id="ARBA00015384"/>
    </source>
</evidence>
<evidence type="ECO:0000256" key="1">
    <source>
        <dbReference type="ARBA" id="ARBA00004007"/>
    </source>
</evidence>
<keyword evidence="5 10" id="KW-0812">Transmembrane</keyword>
<dbReference type="GO" id="GO:0005507">
    <property type="term" value="F:copper ion binding"/>
    <property type="evidence" value="ECO:0007669"/>
    <property type="project" value="InterPro"/>
</dbReference>
<dbReference type="SUPFAM" id="SSF110111">
    <property type="entry name" value="Ctag/Cox11"/>
    <property type="match status" value="1"/>
</dbReference>
<dbReference type="GO" id="GO:0008535">
    <property type="term" value="P:respiratory chain complex IV assembly"/>
    <property type="evidence" value="ECO:0007669"/>
    <property type="project" value="UniProtKB-UniRule"/>
</dbReference>
<dbReference type="InterPro" id="IPR007533">
    <property type="entry name" value="Cyt_c_oxidase_assmbl_CtaG"/>
</dbReference>
<comment type="caution">
    <text evidence="12">The sequence shown here is derived from an EMBL/GenBank/DDBJ whole genome shotgun (WGS) entry which is preliminary data.</text>
</comment>
<keyword evidence="10" id="KW-0997">Cell inner membrane</keyword>
<dbReference type="Proteomes" id="UP000598997">
    <property type="component" value="Unassembled WGS sequence"/>
</dbReference>
<keyword evidence="8 10" id="KW-0186">Copper</keyword>
<evidence type="ECO:0000256" key="3">
    <source>
        <dbReference type="ARBA" id="ARBA00009620"/>
    </source>
</evidence>
<reference evidence="12 13" key="1">
    <citation type="journal article" date="2014" name="Int. J. Syst. Evol. Microbiol.">
        <title>Complete genome sequence of Corynebacterium casei LMG S-19264T (=DSM 44701T), isolated from a smear-ripened cheese.</title>
        <authorList>
            <consortium name="US DOE Joint Genome Institute (JGI-PGF)"/>
            <person name="Walter F."/>
            <person name="Albersmeier A."/>
            <person name="Kalinowski J."/>
            <person name="Ruckert C."/>
        </authorList>
    </citation>
    <scope>NUCLEOTIDE SEQUENCE [LARGE SCALE GENOMIC DNA]</scope>
    <source>
        <strain evidence="12 13">CGMCC 1.15358</strain>
    </source>
</reference>
<feature type="transmembrane region" description="Helical" evidence="11">
    <location>
        <begin position="21"/>
        <end position="40"/>
    </location>
</feature>
<dbReference type="PANTHER" id="PTHR21320:SF3">
    <property type="entry name" value="CYTOCHROME C OXIDASE ASSEMBLY PROTEIN COX11, MITOCHONDRIAL-RELATED"/>
    <property type="match status" value="1"/>
</dbReference>
<dbReference type="PIRSF" id="PIRSF005413">
    <property type="entry name" value="COX11"/>
    <property type="match status" value="1"/>
</dbReference>
<dbReference type="FunFam" id="2.60.370.10:FF:000001">
    <property type="entry name" value="COX11 cytochrome c oxidase assembly homolog"/>
    <property type="match status" value="1"/>
</dbReference>
<dbReference type="Gene3D" id="2.60.370.10">
    <property type="entry name" value="Ctag/Cox11"/>
    <property type="match status" value="1"/>
</dbReference>
<name>A0A917DK77_9SPHN</name>
<dbReference type="Pfam" id="PF04442">
    <property type="entry name" value="CtaG_Cox11"/>
    <property type="match status" value="1"/>
</dbReference>
<evidence type="ECO:0000256" key="8">
    <source>
        <dbReference type="ARBA" id="ARBA00023008"/>
    </source>
</evidence>
<dbReference type="PANTHER" id="PTHR21320">
    <property type="entry name" value="CYTOCHROME C OXIDASE ASSEMBLY PROTEIN COX11-RELATED"/>
    <property type="match status" value="1"/>
</dbReference>
<evidence type="ECO:0000313" key="13">
    <source>
        <dbReference type="Proteomes" id="UP000598997"/>
    </source>
</evidence>
<keyword evidence="6 10" id="KW-0735">Signal-anchor</keyword>
<evidence type="ECO:0000313" key="12">
    <source>
        <dbReference type="EMBL" id="GGD45220.1"/>
    </source>
</evidence>
<evidence type="ECO:0000256" key="10">
    <source>
        <dbReference type="HAMAP-Rule" id="MF_00155"/>
    </source>
</evidence>
<dbReference type="NCBIfam" id="NF003465">
    <property type="entry name" value="PRK05089.1"/>
    <property type="match status" value="1"/>
</dbReference>
<evidence type="ECO:0000256" key="6">
    <source>
        <dbReference type="ARBA" id="ARBA00022968"/>
    </source>
</evidence>
<dbReference type="EMBL" id="BMIO01000005">
    <property type="protein sequence ID" value="GGD45220.1"/>
    <property type="molecule type" value="Genomic_DNA"/>
</dbReference>
<feature type="topological domain" description="Periplasmic" evidence="10">
    <location>
        <begin position="40"/>
        <end position="192"/>
    </location>
</feature>
<dbReference type="OrthoDB" id="9804841at2"/>
<evidence type="ECO:0000256" key="7">
    <source>
        <dbReference type="ARBA" id="ARBA00022989"/>
    </source>
</evidence>
<keyword evidence="7 10" id="KW-1133">Transmembrane helix</keyword>
<keyword evidence="9 10" id="KW-0472">Membrane</keyword>
<dbReference type="HAMAP" id="MF_00155">
    <property type="entry name" value="CtaG"/>
    <property type="match status" value="1"/>
</dbReference>
<accession>A0A917DK77</accession>
<dbReference type="AlphaFoldDB" id="A0A917DK77"/>
<proteinExistence type="inferred from homology"/>